<protein>
    <submittedName>
        <fullName evidence="5">Peptidylprolyl isomerase</fullName>
    </submittedName>
</protein>
<dbReference type="InterPro" id="IPR046357">
    <property type="entry name" value="PPIase_dom_sf"/>
</dbReference>
<dbReference type="InterPro" id="IPR023058">
    <property type="entry name" value="PPIase_PpiC_CS"/>
</dbReference>
<dbReference type="PANTHER" id="PTHR47637">
    <property type="entry name" value="CHAPERONE SURA"/>
    <property type="match status" value="1"/>
</dbReference>
<feature type="chain" id="PRO_5019004976" evidence="3">
    <location>
        <begin position="28"/>
        <end position="351"/>
    </location>
</feature>
<keyword evidence="1 3" id="KW-0732">Signal</keyword>
<dbReference type="GO" id="GO:0003755">
    <property type="term" value="F:peptidyl-prolyl cis-trans isomerase activity"/>
    <property type="evidence" value="ECO:0007669"/>
    <property type="project" value="UniProtKB-KW"/>
</dbReference>
<dbReference type="Gene3D" id="3.10.50.40">
    <property type="match status" value="1"/>
</dbReference>
<dbReference type="SUPFAM" id="SSF109998">
    <property type="entry name" value="Triger factor/SurA peptide-binding domain-like"/>
    <property type="match status" value="1"/>
</dbReference>
<reference evidence="5 6" key="1">
    <citation type="submission" date="2018-06" db="EMBL/GenBank/DDBJ databases">
        <title>Combined omics and stable isotope probing to characterize newly discovered Mariana Back-Arc vent microbial communities.</title>
        <authorList>
            <person name="Trembath-Reichert E."/>
            <person name="Huber J.A."/>
        </authorList>
    </citation>
    <scope>NUCLEOTIDE SEQUENCE [LARGE SCALE GENOMIC DNA]</scope>
    <source>
        <strain evidence="5">MAG 58</strain>
    </source>
</reference>
<dbReference type="PANTHER" id="PTHR47637:SF1">
    <property type="entry name" value="CHAPERONE SURA"/>
    <property type="match status" value="1"/>
</dbReference>
<evidence type="ECO:0000256" key="1">
    <source>
        <dbReference type="ARBA" id="ARBA00022729"/>
    </source>
</evidence>
<gene>
    <name evidence="5" type="ORF">DSY96_04645</name>
</gene>
<accession>A0A432GPK4</accession>
<dbReference type="Pfam" id="PF00639">
    <property type="entry name" value="Rotamase"/>
    <property type="match status" value="1"/>
</dbReference>
<dbReference type="PROSITE" id="PS01096">
    <property type="entry name" value="PPIC_PPIASE_1"/>
    <property type="match status" value="1"/>
</dbReference>
<dbReference type="Proteomes" id="UP000287917">
    <property type="component" value="Unassembled WGS sequence"/>
</dbReference>
<keyword evidence="2" id="KW-0697">Rotamase</keyword>
<sequence length="351" mass="40097">MHFNYYSLFLIAALTLGLGYFANNVHAEAQVIDRIYLIVNSQMLTRSEAQDVATAIQAQKSSAEKTKKELNEQLLMNLVQEMLLLDRAKALKIEPGVKEIESRLDRLADDQPQLLEVYAEEDLKEQLVRDYKKQHIVNREVDSKIRIESHEIKFFCEQQLRKERKVGLAQILLQGSDEEIQQQVSTIRQAFKSGITFEELAKLHSADSSAQRTGGKLGIFKPEDLLAEIGEATKNLKRGEISNVVQTSIGNHLLYIYEEQFPQDLDCTNLSEDQNNKYSNALYSEKREALLDTYMDELYACAHVEIKDPGTSGLPALSALPEVEKENVNCQARRVMVLPQKKKKKKKRIKR</sequence>
<keyword evidence="2 5" id="KW-0413">Isomerase</keyword>
<organism evidence="5 6">
    <name type="scientific">SAR324 cluster bacterium</name>
    <dbReference type="NCBI Taxonomy" id="2024889"/>
    <lineage>
        <taxon>Bacteria</taxon>
        <taxon>Deltaproteobacteria</taxon>
        <taxon>SAR324 cluster</taxon>
    </lineage>
</organism>
<evidence type="ECO:0000313" key="6">
    <source>
        <dbReference type="Proteomes" id="UP000287917"/>
    </source>
</evidence>
<dbReference type="InterPro" id="IPR000297">
    <property type="entry name" value="PPIase_PpiC"/>
</dbReference>
<dbReference type="Gene3D" id="1.10.4030.10">
    <property type="entry name" value="Porin chaperone SurA, peptide-binding domain"/>
    <property type="match status" value="1"/>
</dbReference>
<dbReference type="PROSITE" id="PS50198">
    <property type="entry name" value="PPIC_PPIASE_2"/>
    <property type="match status" value="1"/>
</dbReference>
<evidence type="ECO:0000259" key="4">
    <source>
        <dbReference type="PROSITE" id="PS50198"/>
    </source>
</evidence>
<feature type="domain" description="PpiC" evidence="4">
    <location>
        <begin position="163"/>
        <end position="258"/>
    </location>
</feature>
<feature type="signal peptide" evidence="3">
    <location>
        <begin position="1"/>
        <end position="27"/>
    </location>
</feature>
<evidence type="ECO:0000256" key="2">
    <source>
        <dbReference type="PROSITE-ProRule" id="PRU00278"/>
    </source>
</evidence>
<dbReference type="InterPro" id="IPR050280">
    <property type="entry name" value="OMP_Chaperone_SurA"/>
</dbReference>
<dbReference type="InterPro" id="IPR027304">
    <property type="entry name" value="Trigger_fact/SurA_dom_sf"/>
</dbReference>
<name>A0A432GPK4_9DELT</name>
<comment type="caution">
    <text evidence="5">The sequence shown here is derived from an EMBL/GenBank/DDBJ whole genome shotgun (WGS) entry which is preliminary data.</text>
</comment>
<proteinExistence type="predicted"/>
<dbReference type="AlphaFoldDB" id="A0A432GPK4"/>
<evidence type="ECO:0000313" key="5">
    <source>
        <dbReference type="EMBL" id="RTZ85437.1"/>
    </source>
</evidence>
<dbReference type="SUPFAM" id="SSF54534">
    <property type="entry name" value="FKBP-like"/>
    <property type="match status" value="1"/>
</dbReference>
<dbReference type="EMBL" id="QNZK01000164">
    <property type="protein sequence ID" value="RTZ85437.1"/>
    <property type="molecule type" value="Genomic_DNA"/>
</dbReference>
<evidence type="ECO:0000256" key="3">
    <source>
        <dbReference type="SAM" id="SignalP"/>
    </source>
</evidence>